<name>A0A7M1LHU4_9BACT</name>
<evidence type="ECO:0000256" key="2">
    <source>
        <dbReference type="ARBA" id="ARBA00022989"/>
    </source>
</evidence>
<protein>
    <submittedName>
        <fullName evidence="6">MFS transporter</fullName>
    </submittedName>
</protein>
<dbReference type="InterPro" id="IPR052714">
    <property type="entry name" value="MFS_Exporter"/>
</dbReference>
<reference evidence="6 7" key="1">
    <citation type="submission" date="2020-10" db="EMBL/GenBank/DDBJ databases">
        <title>Campylobacter and Helicobacter PacBio genomes.</title>
        <authorList>
            <person name="Lane C."/>
        </authorList>
    </citation>
    <scope>NUCLEOTIDE SEQUENCE [LARGE SCALE GENOMIC DNA]</scope>
    <source>
        <strain evidence="6 7">2016D-0077</strain>
    </source>
</reference>
<feature type="transmembrane region" description="Helical" evidence="4">
    <location>
        <begin position="131"/>
        <end position="151"/>
    </location>
</feature>
<dbReference type="RefSeq" id="WP_025802173.1">
    <property type="nucleotide sequence ID" value="NZ_CP053842.1"/>
</dbReference>
<accession>A0A7M1LHU4</accession>
<feature type="transmembrane region" description="Helical" evidence="4">
    <location>
        <begin position="38"/>
        <end position="61"/>
    </location>
</feature>
<dbReference type="Proteomes" id="UP000594749">
    <property type="component" value="Chromosome"/>
</dbReference>
<evidence type="ECO:0000256" key="1">
    <source>
        <dbReference type="ARBA" id="ARBA00022692"/>
    </source>
</evidence>
<feature type="transmembrane region" description="Helical" evidence="4">
    <location>
        <begin position="97"/>
        <end position="119"/>
    </location>
</feature>
<dbReference type="Gene3D" id="1.20.1250.20">
    <property type="entry name" value="MFS general substrate transporter like domains"/>
    <property type="match status" value="1"/>
</dbReference>
<organism evidence="6 7">
    <name type="scientific">Campylobacter corcagiensis</name>
    <dbReference type="NCBI Taxonomy" id="1448857"/>
    <lineage>
        <taxon>Bacteria</taxon>
        <taxon>Pseudomonadati</taxon>
        <taxon>Campylobacterota</taxon>
        <taxon>Epsilonproteobacteria</taxon>
        <taxon>Campylobacterales</taxon>
        <taxon>Campylobacteraceae</taxon>
        <taxon>Campylobacter</taxon>
    </lineage>
</organism>
<evidence type="ECO:0000313" key="6">
    <source>
        <dbReference type="EMBL" id="QOQ87901.1"/>
    </source>
</evidence>
<dbReference type="SUPFAM" id="SSF103473">
    <property type="entry name" value="MFS general substrate transporter"/>
    <property type="match status" value="1"/>
</dbReference>
<dbReference type="PANTHER" id="PTHR23531:SF1">
    <property type="entry name" value="QUINOLENE RESISTANCE PROTEIN NORA"/>
    <property type="match status" value="1"/>
</dbReference>
<dbReference type="InterPro" id="IPR036259">
    <property type="entry name" value="MFS_trans_sf"/>
</dbReference>
<gene>
    <name evidence="6" type="ORF">IMC76_03630</name>
</gene>
<evidence type="ECO:0000256" key="4">
    <source>
        <dbReference type="SAM" id="Phobius"/>
    </source>
</evidence>
<evidence type="ECO:0000256" key="3">
    <source>
        <dbReference type="ARBA" id="ARBA00023136"/>
    </source>
</evidence>
<feature type="transmembrane region" description="Helical" evidence="4">
    <location>
        <begin position="239"/>
        <end position="260"/>
    </location>
</feature>
<keyword evidence="3 4" id="KW-0472">Membrane</keyword>
<dbReference type="InterPro" id="IPR020846">
    <property type="entry name" value="MFS_dom"/>
</dbReference>
<evidence type="ECO:0000259" key="5">
    <source>
        <dbReference type="PROSITE" id="PS50850"/>
    </source>
</evidence>
<feature type="transmembrane region" description="Helical" evidence="4">
    <location>
        <begin position="291"/>
        <end position="310"/>
    </location>
</feature>
<keyword evidence="1 4" id="KW-0812">Transmembrane</keyword>
<keyword evidence="7" id="KW-1185">Reference proteome</keyword>
<evidence type="ECO:0000313" key="7">
    <source>
        <dbReference type="Proteomes" id="UP000594749"/>
    </source>
</evidence>
<keyword evidence="2 4" id="KW-1133">Transmembrane helix</keyword>
<feature type="transmembrane region" description="Helical" evidence="4">
    <location>
        <begin position="7"/>
        <end position="26"/>
    </location>
</feature>
<feature type="transmembrane region" description="Helical" evidence="4">
    <location>
        <begin position="352"/>
        <end position="375"/>
    </location>
</feature>
<dbReference type="Pfam" id="PF07690">
    <property type="entry name" value="MFS_1"/>
    <property type="match status" value="1"/>
</dbReference>
<feature type="domain" description="Major facilitator superfamily (MFS) profile" evidence="5">
    <location>
        <begin position="1"/>
        <end position="380"/>
    </location>
</feature>
<dbReference type="EMBL" id="CP063078">
    <property type="protein sequence ID" value="QOQ87901.1"/>
    <property type="molecule type" value="Genomic_DNA"/>
</dbReference>
<dbReference type="PANTHER" id="PTHR23531">
    <property type="entry name" value="QUINOLENE RESISTANCE PROTEIN NORA"/>
    <property type="match status" value="1"/>
</dbReference>
<sequence>MIFSRNFLSICAINFTLYISSYLTLISGTNFAIKTLGASVSTAGLITLMYTLGVIFGTLYMGRIVDKISIKKTIFIVMVLDLIVSLLYTQITNVGFLLVLRAMTGTLFGMGTCICNTTISKLVPKTKRGVGIGYYNMSVIIASAISPAVAIKFNSTQAYQTSFITAAIAMAIGLLSVFFLTYKSKDLDGKKLKFSIFTLIEKTSLGVSLIMFLAGCAYGGILAFLSAHTQGLNLTNSGALYYPFYSIVALFAVWICGSVFDKFGPNLVSLATLFSLALSVFLLGIAKSSIFILASAFFLAFGWATFKSLAQSMVVKLAPSSKIGLANSTFFIAANLGIGISPPLLGFLEPSFGFSGVYIASSFIMLLAMGLYLVFVSPKFK</sequence>
<feature type="transmembrane region" description="Helical" evidence="4">
    <location>
        <begin position="73"/>
        <end position="91"/>
    </location>
</feature>
<dbReference type="GO" id="GO:0022857">
    <property type="term" value="F:transmembrane transporter activity"/>
    <property type="evidence" value="ECO:0007669"/>
    <property type="project" value="InterPro"/>
</dbReference>
<proteinExistence type="predicted"/>
<feature type="transmembrane region" description="Helical" evidence="4">
    <location>
        <begin position="267"/>
        <end position="285"/>
    </location>
</feature>
<feature type="transmembrane region" description="Helical" evidence="4">
    <location>
        <begin position="203"/>
        <end position="227"/>
    </location>
</feature>
<dbReference type="AlphaFoldDB" id="A0A7M1LHU4"/>
<feature type="transmembrane region" description="Helical" evidence="4">
    <location>
        <begin position="163"/>
        <end position="182"/>
    </location>
</feature>
<feature type="transmembrane region" description="Helical" evidence="4">
    <location>
        <begin position="322"/>
        <end position="340"/>
    </location>
</feature>
<dbReference type="PROSITE" id="PS50850">
    <property type="entry name" value="MFS"/>
    <property type="match status" value="1"/>
</dbReference>
<dbReference type="InterPro" id="IPR011701">
    <property type="entry name" value="MFS"/>
</dbReference>
<dbReference type="OrthoDB" id="5441967at2"/>